<protein>
    <submittedName>
        <fullName evidence="2">Uncharacterized protein</fullName>
    </submittedName>
</protein>
<dbReference type="AlphaFoldDB" id="A0A5P2BIE6"/>
<proteinExistence type="predicted"/>
<keyword evidence="1" id="KW-1133">Transmembrane helix</keyword>
<keyword evidence="3" id="KW-1185">Reference proteome</keyword>
<sequence length="516" mass="55469">MAMPETPVGASGQQDRAATRRMCAGVYLDAEYRTAVIQQVYNARKRRVAPSYGYDLVPVLAHAWRAWWLATAANALIVAVLGVAYAARPAAAFLATAVLVDLTLLVSFAARSSGRTGDGPPRAHARGLVAAALATVVAVAIVVATDGPRGFTVAAVIILVLCLVLATVSVLRQLALNGLRAGLEAERPLRMNRRLSVIDGQQRHPMVVYTAEVPFIGSGRRLGTWSFAQRLVETKGIGGEKDVEFTKKPFPTWDLVEELRRAITALGTEDDPETRLPGLMVTDSLFVEGRYAMGYARELTDTPNSDMVRRMLDSPTETARHYLTCRVESWGGDLVTTIFVHVSLQGRTLYIEFTTCGLAPTRLEYHAIDVVGRTGRMAVVRAAFTGLRNLPVVSLAPVRLLGAASLLLGSLGAAPDATAASLKRGNNIGAELSARELASIEADESYFQTFDVAKHSKVIERRLLATVGEFLREHGVDTTEFLQRATAILNNGVINTGSGNVELGDTAMGVNTSVSK</sequence>
<name>A0A5P2BIE6_STRVZ</name>
<accession>A0A5P2BIE6</accession>
<evidence type="ECO:0000313" key="3">
    <source>
        <dbReference type="Proteomes" id="UP000323046"/>
    </source>
</evidence>
<organism evidence="2 3">
    <name type="scientific">Streptomyces venezuelae</name>
    <dbReference type="NCBI Taxonomy" id="54571"/>
    <lineage>
        <taxon>Bacteria</taxon>
        <taxon>Bacillati</taxon>
        <taxon>Actinomycetota</taxon>
        <taxon>Actinomycetes</taxon>
        <taxon>Kitasatosporales</taxon>
        <taxon>Streptomycetaceae</taxon>
        <taxon>Streptomyces</taxon>
    </lineage>
</organism>
<reference evidence="2 3" key="1">
    <citation type="submission" date="2018-05" db="EMBL/GenBank/DDBJ databases">
        <title>Streptomyces venezuelae.</title>
        <authorList>
            <person name="Kim W."/>
            <person name="Lee N."/>
            <person name="Cho B.-K."/>
        </authorList>
    </citation>
    <scope>NUCLEOTIDE SEQUENCE [LARGE SCALE GENOMIC DNA]</scope>
    <source>
        <strain evidence="2 3">ATCC 14583</strain>
    </source>
</reference>
<evidence type="ECO:0000256" key="1">
    <source>
        <dbReference type="SAM" id="Phobius"/>
    </source>
</evidence>
<feature type="transmembrane region" description="Helical" evidence="1">
    <location>
        <begin position="66"/>
        <end position="85"/>
    </location>
</feature>
<evidence type="ECO:0000313" key="2">
    <source>
        <dbReference type="EMBL" id="QES30184.1"/>
    </source>
</evidence>
<feature type="transmembrane region" description="Helical" evidence="1">
    <location>
        <begin position="150"/>
        <end position="171"/>
    </location>
</feature>
<feature type="transmembrane region" description="Helical" evidence="1">
    <location>
        <begin position="91"/>
        <end position="111"/>
    </location>
</feature>
<keyword evidence="1" id="KW-0472">Membrane</keyword>
<feature type="transmembrane region" description="Helical" evidence="1">
    <location>
        <begin position="123"/>
        <end position="144"/>
    </location>
</feature>
<dbReference type="EMBL" id="CP029193">
    <property type="protein sequence ID" value="QES30184.1"/>
    <property type="molecule type" value="Genomic_DNA"/>
</dbReference>
<keyword evidence="1" id="KW-0812">Transmembrane</keyword>
<dbReference type="Proteomes" id="UP000323046">
    <property type="component" value="Chromosome"/>
</dbReference>
<gene>
    <name evidence="2" type="ORF">DEJ47_30455</name>
</gene>